<evidence type="ECO:0000256" key="3">
    <source>
        <dbReference type="PIRSR" id="PIRSR001434-2"/>
    </source>
</evidence>
<dbReference type="CDD" id="cd00614">
    <property type="entry name" value="CGS_like"/>
    <property type="match status" value="1"/>
</dbReference>
<dbReference type="EC" id="2.5.1.-" evidence="5"/>
<dbReference type="Pfam" id="PF01053">
    <property type="entry name" value="Cys_Met_Meta_PP"/>
    <property type="match status" value="1"/>
</dbReference>
<proteinExistence type="inferred from homology"/>
<dbReference type="GO" id="GO:0005737">
    <property type="term" value="C:cytoplasm"/>
    <property type="evidence" value="ECO:0007669"/>
    <property type="project" value="TreeGrafter"/>
</dbReference>
<dbReference type="RefSeq" id="WP_099247767.1">
    <property type="nucleotide sequence ID" value="NZ_FXXP01000002.1"/>
</dbReference>
<dbReference type="Proteomes" id="UP000225972">
    <property type="component" value="Unassembled WGS sequence"/>
</dbReference>
<dbReference type="PANTHER" id="PTHR11808:SF80">
    <property type="entry name" value="CYSTATHIONINE GAMMA-LYASE"/>
    <property type="match status" value="1"/>
</dbReference>
<keyword evidence="5" id="KW-0808">Transferase</keyword>
<dbReference type="EMBL" id="FXXP01000002">
    <property type="protein sequence ID" value="SMX28666.1"/>
    <property type="molecule type" value="Genomic_DNA"/>
</dbReference>
<dbReference type="PANTHER" id="PTHR11808">
    <property type="entry name" value="TRANS-SULFURATION ENZYME FAMILY MEMBER"/>
    <property type="match status" value="1"/>
</dbReference>
<dbReference type="InterPro" id="IPR000277">
    <property type="entry name" value="Cys/Met-Metab_PyrdxlP-dep_enz"/>
</dbReference>
<dbReference type="InterPro" id="IPR015421">
    <property type="entry name" value="PyrdxlP-dep_Trfase_major"/>
</dbReference>
<dbReference type="GO" id="GO:0019346">
    <property type="term" value="P:transsulfuration"/>
    <property type="evidence" value="ECO:0007669"/>
    <property type="project" value="InterPro"/>
</dbReference>
<dbReference type="InterPro" id="IPR015424">
    <property type="entry name" value="PyrdxlP-dep_Trfase"/>
</dbReference>
<dbReference type="InterPro" id="IPR015422">
    <property type="entry name" value="PyrdxlP-dep_Trfase_small"/>
</dbReference>
<dbReference type="SUPFAM" id="SSF53383">
    <property type="entry name" value="PLP-dependent transferases"/>
    <property type="match status" value="1"/>
</dbReference>
<accession>A0A238JFR6</accession>
<dbReference type="Gene3D" id="3.90.1150.10">
    <property type="entry name" value="Aspartate Aminotransferase, domain 1"/>
    <property type="match status" value="1"/>
</dbReference>
<comment type="cofactor">
    <cofactor evidence="1 4">
        <name>pyridoxal 5'-phosphate</name>
        <dbReference type="ChEBI" id="CHEBI:597326"/>
    </cofactor>
</comment>
<evidence type="ECO:0000256" key="1">
    <source>
        <dbReference type="ARBA" id="ARBA00001933"/>
    </source>
</evidence>
<evidence type="ECO:0000256" key="4">
    <source>
        <dbReference type="RuleBase" id="RU362118"/>
    </source>
</evidence>
<reference evidence="6" key="1">
    <citation type="submission" date="2017-05" db="EMBL/GenBank/DDBJ databases">
        <authorList>
            <person name="Rodrigo-Torres L."/>
            <person name="Arahal R. D."/>
            <person name="Lucena T."/>
        </authorList>
    </citation>
    <scope>NUCLEOTIDE SEQUENCE [LARGE SCALE GENOMIC DNA]</scope>
    <source>
        <strain evidence="6">CECT 8649</strain>
    </source>
</reference>
<organism evidence="5 6">
    <name type="scientific">Pelagimonas phthalicica</name>
    <dbReference type="NCBI Taxonomy" id="1037362"/>
    <lineage>
        <taxon>Bacteria</taxon>
        <taxon>Pseudomonadati</taxon>
        <taxon>Pseudomonadota</taxon>
        <taxon>Alphaproteobacteria</taxon>
        <taxon>Rhodobacterales</taxon>
        <taxon>Roseobacteraceae</taxon>
        <taxon>Pelagimonas</taxon>
    </lineage>
</organism>
<evidence type="ECO:0000256" key="2">
    <source>
        <dbReference type="ARBA" id="ARBA00022898"/>
    </source>
</evidence>
<dbReference type="GO" id="GO:0071268">
    <property type="term" value="P:homocysteine biosynthetic process"/>
    <property type="evidence" value="ECO:0007669"/>
    <property type="project" value="InterPro"/>
</dbReference>
<dbReference type="InterPro" id="IPR006234">
    <property type="entry name" value="O-succ-hSer_sulfhydrylase"/>
</dbReference>
<name>A0A238JFR6_9RHOB</name>
<evidence type="ECO:0000313" key="6">
    <source>
        <dbReference type="Proteomes" id="UP000225972"/>
    </source>
</evidence>
<dbReference type="FunFam" id="3.40.640.10:FF:000046">
    <property type="entry name" value="Cystathionine gamma-lyase"/>
    <property type="match status" value="1"/>
</dbReference>
<dbReference type="GO" id="GO:0030170">
    <property type="term" value="F:pyridoxal phosphate binding"/>
    <property type="evidence" value="ECO:0007669"/>
    <property type="project" value="InterPro"/>
</dbReference>
<evidence type="ECO:0000313" key="5">
    <source>
        <dbReference type="EMBL" id="SMX28666.1"/>
    </source>
</evidence>
<keyword evidence="2 3" id="KW-0663">Pyridoxal phosphate</keyword>
<sequence>MKDYSKQTAAVQSGVKRSQFGELSEALYLTQCFAYDTAEDAERRFKEPREDEFVYSRYGSPTVAMFEERIAAIEGAESAFSTASGMAAVSGALMSLLKAGDHIVSARALFGSCHFVVDTILADFGVEVTFVNGSDIEEWKSAVRENTKVLFFESIANPTLEIVDIEAVVGVAKSVGAHVVVDNAFATPVYSKAIEQGVDIVCYSATKHIDGQGRAMGGVILGSHDLIEGPVKTFMRHTGGCMSAFNAWVMLKSLETLELRVSRQTENALKLAREIEKRGYDVIYPGLESHPQYDLCMSQHGAGGTIFSLRLEDKETAFAFLNKLEIFSISNNLGDAKSIATHPATTTHQRMTEEQRLAAGITPGLLRMSVGIEAADDLLADVLNALG</sequence>
<dbReference type="NCBIfam" id="TIGR01325">
    <property type="entry name" value="O_suc_HS_sulf"/>
    <property type="match status" value="1"/>
</dbReference>
<gene>
    <name evidence="5" type="primary">metZ_2</name>
    <name evidence="5" type="ORF">TRP8649_02791</name>
</gene>
<dbReference type="GO" id="GO:0016740">
    <property type="term" value="F:transferase activity"/>
    <property type="evidence" value="ECO:0007669"/>
    <property type="project" value="UniProtKB-KW"/>
</dbReference>
<protein>
    <submittedName>
        <fullName evidence="5">O-succinylhomoserine sulfhydrylase</fullName>
        <ecNumber evidence="5">2.5.1.-</ecNumber>
    </submittedName>
</protein>
<dbReference type="AlphaFoldDB" id="A0A238JFR6"/>
<dbReference type="GO" id="GO:0016846">
    <property type="term" value="F:carbon-sulfur lyase activity"/>
    <property type="evidence" value="ECO:0007669"/>
    <property type="project" value="TreeGrafter"/>
</dbReference>
<feature type="modified residue" description="N6-(pyridoxal phosphate)lysine" evidence="3">
    <location>
        <position position="207"/>
    </location>
</feature>
<keyword evidence="6" id="KW-1185">Reference proteome</keyword>
<dbReference type="OrthoDB" id="9805807at2"/>
<comment type="similarity">
    <text evidence="4">Belongs to the trans-sulfuration enzymes family.</text>
</comment>
<dbReference type="Gene3D" id="3.40.640.10">
    <property type="entry name" value="Type I PLP-dependent aspartate aminotransferase-like (Major domain)"/>
    <property type="match status" value="1"/>
</dbReference>
<dbReference type="PIRSF" id="PIRSF001434">
    <property type="entry name" value="CGS"/>
    <property type="match status" value="1"/>
</dbReference>